<dbReference type="InterPro" id="IPR054363">
    <property type="entry name" value="GH95_cat"/>
</dbReference>
<dbReference type="Gene3D" id="1.50.10.10">
    <property type="match status" value="1"/>
</dbReference>
<evidence type="ECO:0000313" key="4">
    <source>
        <dbReference type="Proteomes" id="UP001206483"/>
    </source>
</evidence>
<dbReference type="EMBL" id="JAMZDX010000002">
    <property type="protein sequence ID" value="MCP2309420.1"/>
    <property type="molecule type" value="Genomic_DNA"/>
</dbReference>
<dbReference type="InterPro" id="IPR008928">
    <property type="entry name" value="6-hairpin_glycosidase_sf"/>
</dbReference>
<dbReference type="InterPro" id="IPR013780">
    <property type="entry name" value="Glyco_hydro_b"/>
</dbReference>
<keyword evidence="4" id="KW-1185">Reference proteome</keyword>
<feature type="domain" description="Glycosyl hydrolase family 95 catalytic" evidence="2">
    <location>
        <begin position="342"/>
        <end position="581"/>
    </location>
</feature>
<feature type="signal peptide" evidence="1">
    <location>
        <begin position="1"/>
        <end position="33"/>
    </location>
</feature>
<evidence type="ECO:0000313" key="3">
    <source>
        <dbReference type="EMBL" id="MCP2309420.1"/>
    </source>
</evidence>
<organism evidence="3 4">
    <name type="scientific">Kitasatospora paracochleata</name>
    <dbReference type="NCBI Taxonomy" id="58354"/>
    <lineage>
        <taxon>Bacteria</taxon>
        <taxon>Bacillati</taxon>
        <taxon>Actinomycetota</taxon>
        <taxon>Actinomycetes</taxon>
        <taxon>Kitasatosporales</taxon>
        <taxon>Streptomycetaceae</taxon>
        <taxon>Kitasatospora</taxon>
    </lineage>
</organism>
<dbReference type="Proteomes" id="UP001206483">
    <property type="component" value="Unassembled WGS sequence"/>
</dbReference>
<sequence>MSSSFHPRTPGSGLSRRQVLGAAVATGAGMALAAALPGAAAATAPAAAGSGVAPTEWDTLAARLDGIQGVSTTPPTGVVTNGYTRGALLGNGDLGVVVGYTDVAQRFYFGRMEHWGTTWGPSTGLTDSCLSIANLTISSPDTSPSPADAYRMTQDIRTGEVRTSMQLGTPTVSMVSWTADCDNVFVTDLSVPAGSPDARITVALAARSSSPGHNVQYPTVASVSADGTTLRLTRSGDPFPASDWRSTQALAVRLIGASHTSASATAEEATVTFTLTAGKSVHVVTAVRGDARSGPGGPAAATLADRAEAAAKAITASRLDSLRAEHHDWWRDFWMRSYVDLGDPALESYYYGALYVLGASTRAGKLPPALYGGWITTDLPNWENKYFLNYDYEATFYGAGSANRPGLLESYCRPLLDELPYQRNNTAQLGYQGACYGRKLTPQHIGRPAPAPVPVAATKNPRGLTDQKSNGSFGFMPAIDRWQYYREEDYLRKELYPALKELAAFWADYMTWDGTRYTVEHSGSHENWDDFNPGLDLGFIRRVYTVLLEASVLLNQDARMRSEWQHVLAKLSAQPTGTYGGTSVYTLAEVVDPRHSPFVVHDQPINLEGVVHPAGVVQLGSAPVDVQRARDSLALQNEWGSTGNSYPKTFLMAARVGWSGPDLLARFKAQTAKRWRPSNLTYAQPGGGLETTANIEMLNSMLLTGEFGLLRFFPVWPAHRPASFTRLRAKGGYVVSGSLSQGRVQQVDVLAEHAGTVRFANPWAGLVPIVELVESDGHKTSTVPVSKERAGGPGTGDGAEAYTFKAKAGATYRITRPASAVAGTLAGAVTTTAPGPVDLTAAGTTDWVHYGLAGRTDRKADGGARISDVSVIGNDTLHVFNEGNVTYSWTDGAPTAAATATPTGFFLRRVGNGFRLTVPAGTEPQQLSLHLGASKALATVSAMLSDGSAPPWSGTFDSQSSNGNATAVLNFAAASEGQTLTVTYQVTVSHSADGQGNATLAAATLA</sequence>
<evidence type="ECO:0000259" key="2">
    <source>
        <dbReference type="Pfam" id="PF22124"/>
    </source>
</evidence>
<dbReference type="Gene3D" id="2.60.40.1180">
    <property type="entry name" value="Golgi alpha-mannosidase II"/>
    <property type="match status" value="1"/>
</dbReference>
<protein>
    <recommendedName>
        <fullName evidence="2">Glycosyl hydrolase family 95 catalytic domain-containing protein</fullName>
    </recommendedName>
</protein>
<feature type="chain" id="PRO_5046939608" description="Glycosyl hydrolase family 95 catalytic domain-containing protein" evidence="1">
    <location>
        <begin position="34"/>
        <end position="1006"/>
    </location>
</feature>
<keyword evidence="1" id="KW-0732">Signal</keyword>
<accession>A0ABT1IWA3</accession>
<dbReference type="InterPro" id="IPR012341">
    <property type="entry name" value="6hp_glycosidase-like_sf"/>
</dbReference>
<dbReference type="RefSeq" id="WP_253796474.1">
    <property type="nucleotide sequence ID" value="NZ_BAAAUB010000025.1"/>
</dbReference>
<dbReference type="PANTHER" id="PTHR31084:SF0">
    <property type="entry name" value="ALPHA-L-FUCOSIDASE 2"/>
    <property type="match status" value="1"/>
</dbReference>
<dbReference type="PANTHER" id="PTHR31084">
    <property type="entry name" value="ALPHA-L-FUCOSIDASE 2"/>
    <property type="match status" value="1"/>
</dbReference>
<dbReference type="SUPFAM" id="SSF48208">
    <property type="entry name" value="Six-hairpin glycosidases"/>
    <property type="match status" value="1"/>
</dbReference>
<gene>
    <name evidence="3" type="ORF">FHR36_002544</name>
</gene>
<dbReference type="InterPro" id="IPR006311">
    <property type="entry name" value="TAT_signal"/>
</dbReference>
<dbReference type="PROSITE" id="PS51318">
    <property type="entry name" value="TAT"/>
    <property type="match status" value="1"/>
</dbReference>
<dbReference type="Pfam" id="PF22124">
    <property type="entry name" value="Glyco_hydro_95_cat"/>
    <property type="match status" value="1"/>
</dbReference>
<comment type="caution">
    <text evidence="3">The sequence shown here is derived from an EMBL/GenBank/DDBJ whole genome shotgun (WGS) entry which is preliminary data.</text>
</comment>
<proteinExistence type="predicted"/>
<reference evidence="3 4" key="1">
    <citation type="submission" date="2022-06" db="EMBL/GenBank/DDBJ databases">
        <title>Sequencing the genomes of 1000 actinobacteria strains.</title>
        <authorList>
            <person name="Klenk H.-P."/>
        </authorList>
    </citation>
    <scope>NUCLEOTIDE SEQUENCE [LARGE SCALE GENOMIC DNA]</scope>
    <source>
        <strain evidence="3 4">DSM 41656</strain>
    </source>
</reference>
<name>A0ABT1IWA3_9ACTN</name>
<evidence type="ECO:0000256" key="1">
    <source>
        <dbReference type="SAM" id="SignalP"/>
    </source>
</evidence>